<evidence type="ECO:0000256" key="4">
    <source>
        <dbReference type="SAM" id="SignalP"/>
    </source>
</evidence>
<dbReference type="Gene3D" id="3.90.76.10">
    <property type="entry name" value="Dipeptide-binding Protein, Domain 1"/>
    <property type="match status" value="1"/>
</dbReference>
<gene>
    <name evidence="6" type="ORF">ACFO3M_15390</name>
</gene>
<feature type="signal peptide" evidence="4">
    <location>
        <begin position="1"/>
        <end position="21"/>
    </location>
</feature>
<evidence type="ECO:0000256" key="3">
    <source>
        <dbReference type="ARBA" id="ARBA00022729"/>
    </source>
</evidence>
<dbReference type="Gene3D" id="3.40.190.10">
    <property type="entry name" value="Periplasmic binding protein-like II"/>
    <property type="match status" value="1"/>
</dbReference>
<dbReference type="Proteomes" id="UP001596025">
    <property type="component" value="Unassembled WGS sequence"/>
</dbReference>
<dbReference type="PROSITE" id="PS51257">
    <property type="entry name" value="PROKAR_LIPOPROTEIN"/>
    <property type="match status" value="1"/>
</dbReference>
<evidence type="ECO:0000256" key="2">
    <source>
        <dbReference type="ARBA" id="ARBA00022448"/>
    </source>
</evidence>
<organism evidence="6 7">
    <name type="scientific">Geodermatophilus arenarius</name>
    <dbReference type="NCBI Taxonomy" id="1137990"/>
    <lineage>
        <taxon>Bacteria</taxon>
        <taxon>Bacillati</taxon>
        <taxon>Actinomycetota</taxon>
        <taxon>Actinomycetes</taxon>
        <taxon>Geodermatophilales</taxon>
        <taxon>Geodermatophilaceae</taxon>
        <taxon>Geodermatophilus</taxon>
    </lineage>
</organism>
<dbReference type="PIRSF" id="PIRSF002741">
    <property type="entry name" value="MppA"/>
    <property type="match status" value="1"/>
</dbReference>
<dbReference type="RefSeq" id="WP_387990447.1">
    <property type="nucleotide sequence ID" value="NZ_JBHSGR010000017.1"/>
</dbReference>
<keyword evidence="3 4" id="KW-0732">Signal</keyword>
<dbReference type="PANTHER" id="PTHR30290:SF9">
    <property type="entry name" value="OLIGOPEPTIDE-BINDING PROTEIN APPA"/>
    <property type="match status" value="1"/>
</dbReference>
<proteinExistence type="inferred from homology"/>
<protein>
    <submittedName>
        <fullName evidence="6">ABC transporter substrate-binding protein</fullName>
    </submittedName>
</protein>
<comment type="similarity">
    <text evidence="1">Belongs to the bacterial solute-binding protein 5 family.</text>
</comment>
<evidence type="ECO:0000259" key="5">
    <source>
        <dbReference type="Pfam" id="PF00496"/>
    </source>
</evidence>
<evidence type="ECO:0000313" key="7">
    <source>
        <dbReference type="Proteomes" id="UP001596025"/>
    </source>
</evidence>
<dbReference type="SUPFAM" id="SSF53850">
    <property type="entry name" value="Periplasmic binding protein-like II"/>
    <property type="match status" value="1"/>
</dbReference>
<evidence type="ECO:0000313" key="6">
    <source>
        <dbReference type="EMBL" id="MFC4694780.1"/>
    </source>
</evidence>
<evidence type="ECO:0000256" key="1">
    <source>
        <dbReference type="ARBA" id="ARBA00005695"/>
    </source>
</evidence>
<feature type="domain" description="Solute-binding protein family 5" evidence="5">
    <location>
        <begin position="83"/>
        <end position="431"/>
    </location>
</feature>
<comment type="caution">
    <text evidence="6">The sequence shown here is derived from an EMBL/GenBank/DDBJ whole genome shotgun (WGS) entry which is preliminary data.</text>
</comment>
<accession>A0ABV9LMF9</accession>
<dbReference type="InterPro" id="IPR030678">
    <property type="entry name" value="Peptide/Ni-bd"/>
</dbReference>
<name>A0ABV9LMF9_9ACTN</name>
<sequence length="509" mass="55216">MRTNRLLPLAAAAALVLSACGGGESVDTGGGGGGGGGDDVLVAAVSAEPDQFDPHVTNAYASFQVLENVYDTLVVPSAEDLTMQPSLAESWTTSPDGLTWTFTLRDGVTFHDGSEFDSADVVYSYRRIIDEELSNAYRFATVADVQAPDPRTVVITLTRPTPNLLELIGSFKGMAIVSENAAEEFDLQSEANGTGPFRLESSDANATTLTTFDDHWGGAPAIDGVEFRYIAEPSSALTALRNGEVQWTDNVPPQNVADLEDDEAVELGSVTSVEYFYLSMNYAVPPFDNRDVRRAIATALDRDEITQAARFGAAQPNQTAIPEGSPWYLDYAPFTPDEEAARQLLAQAGVQTPLTMGLMVTDEYPETVAAAQVIASELEPIGIQVEIQEEDFATWLDRQSQGDFDAFMLSWIGNIDPADFYENQHLSTGGSNYQGYSNPQVDDLLTRAATEPDQATRKGLYDEAARIIVDDVSYLYLYNPDEVQAWVPGLTGYQVRADAAIDFENVELP</sequence>
<dbReference type="Gene3D" id="3.10.105.10">
    <property type="entry name" value="Dipeptide-binding Protein, Domain 3"/>
    <property type="match status" value="1"/>
</dbReference>
<dbReference type="PANTHER" id="PTHR30290">
    <property type="entry name" value="PERIPLASMIC BINDING COMPONENT OF ABC TRANSPORTER"/>
    <property type="match status" value="1"/>
</dbReference>
<dbReference type="EMBL" id="JBHSGR010000017">
    <property type="protein sequence ID" value="MFC4694780.1"/>
    <property type="molecule type" value="Genomic_DNA"/>
</dbReference>
<keyword evidence="7" id="KW-1185">Reference proteome</keyword>
<reference evidence="7" key="1">
    <citation type="journal article" date="2019" name="Int. J. Syst. Evol. Microbiol.">
        <title>The Global Catalogue of Microorganisms (GCM) 10K type strain sequencing project: providing services to taxonomists for standard genome sequencing and annotation.</title>
        <authorList>
            <consortium name="The Broad Institute Genomics Platform"/>
            <consortium name="The Broad Institute Genome Sequencing Center for Infectious Disease"/>
            <person name="Wu L."/>
            <person name="Ma J."/>
        </authorList>
    </citation>
    <scope>NUCLEOTIDE SEQUENCE [LARGE SCALE GENOMIC DNA]</scope>
    <source>
        <strain evidence="7">CCUG 62763</strain>
    </source>
</reference>
<dbReference type="InterPro" id="IPR000914">
    <property type="entry name" value="SBP_5_dom"/>
</dbReference>
<dbReference type="Pfam" id="PF00496">
    <property type="entry name" value="SBP_bac_5"/>
    <property type="match status" value="1"/>
</dbReference>
<keyword evidence="2" id="KW-0813">Transport</keyword>
<dbReference type="InterPro" id="IPR039424">
    <property type="entry name" value="SBP_5"/>
</dbReference>
<feature type="chain" id="PRO_5046163640" evidence="4">
    <location>
        <begin position="22"/>
        <end position="509"/>
    </location>
</feature>